<keyword evidence="4" id="KW-0418">Kinase</keyword>
<evidence type="ECO:0000313" key="4">
    <source>
        <dbReference type="EMBL" id="SIT72233.1"/>
    </source>
</evidence>
<feature type="domain" description="Deoxynucleoside kinase" evidence="3">
    <location>
        <begin position="9"/>
        <end position="197"/>
    </location>
</feature>
<dbReference type="GO" id="GO:0005737">
    <property type="term" value="C:cytoplasm"/>
    <property type="evidence" value="ECO:0007669"/>
    <property type="project" value="TreeGrafter"/>
</dbReference>
<dbReference type="InterPro" id="IPR027417">
    <property type="entry name" value="P-loop_NTPase"/>
</dbReference>
<dbReference type="SUPFAM" id="SSF52540">
    <property type="entry name" value="P-loop containing nucleoside triphosphate hydrolases"/>
    <property type="match status" value="1"/>
</dbReference>
<dbReference type="OrthoDB" id="9776634at2"/>
<dbReference type="InterPro" id="IPR002624">
    <property type="entry name" value="DCK/DGK"/>
</dbReference>
<reference evidence="4 5" key="1">
    <citation type="submission" date="2017-01" db="EMBL/GenBank/DDBJ databases">
        <authorList>
            <person name="Mah S.A."/>
            <person name="Swanson W.J."/>
            <person name="Moy G.W."/>
            <person name="Vacquier V.D."/>
        </authorList>
    </citation>
    <scope>NUCLEOTIDE SEQUENCE [LARGE SCALE GENOMIC DNA]</scope>
    <source>
        <strain evidence="4 5">M9</strain>
    </source>
</reference>
<dbReference type="InterPro" id="IPR031314">
    <property type="entry name" value="DNK_dom"/>
</dbReference>
<dbReference type="PANTHER" id="PTHR10513:SF46">
    <property type="entry name" value="DEOXYGUANOSINE KINASE"/>
    <property type="match status" value="1"/>
</dbReference>
<feature type="active site" description="Proton acceptor" evidence="1">
    <location>
        <position position="86"/>
    </location>
</feature>
<proteinExistence type="predicted"/>
<feature type="binding site" evidence="2">
    <location>
        <begin position="138"/>
        <end position="142"/>
    </location>
    <ligand>
        <name>ATP</name>
        <dbReference type="ChEBI" id="CHEBI:30616"/>
    </ligand>
</feature>
<accession>A0A1R3W3W9</accession>
<dbReference type="Pfam" id="PF01712">
    <property type="entry name" value="dNK"/>
    <property type="match status" value="1"/>
</dbReference>
<name>A0A1R3W3W9_9GAMM</name>
<evidence type="ECO:0000313" key="5">
    <source>
        <dbReference type="Proteomes" id="UP000223759"/>
    </source>
</evidence>
<dbReference type="GO" id="GO:0005524">
    <property type="term" value="F:ATP binding"/>
    <property type="evidence" value="ECO:0007669"/>
    <property type="project" value="UniProtKB-KW"/>
</dbReference>
<organism evidence="4 5">
    <name type="scientific">Ectothiorhodosinus mongolicus</name>
    <dbReference type="NCBI Taxonomy" id="233100"/>
    <lineage>
        <taxon>Bacteria</taxon>
        <taxon>Pseudomonadati</taxon>
        <taxon>Pseudomonadota</taxon>
        <taxon>Gammaproteobacteria</taxon>
        <taxon>Chromatiales</taxon>
        <taxon>Ectothiorhodospiraceae</taxon>
        <taxon>Ectothiorhodosinus</taxon>
    </lineage>
</organism>
<dbReference type="Proteomes" id="UP000223759">
    <property type="component" value="Unassembled WGS sequence"/>
</dbReference>
<dbReference type="PANTHER" id="PTHR10513">
    <property type="entry name" value="DEOXYNUCLEOSIDE KINASE"/>
    <property type="match status" value="1"/>
</dbReference>
<evidence type="ECO:0000256" key="1">
    <source>
        <dbReference type="PIRSR" id="PIRSR000705-1"/>
    </source>
</evidence>
<feature type="binding site" evidence="2">
    <location>
        <begin position="13"/>
        <end position="21"/>
    </location>
    <ligand>
        <name>ATP</name>
        <dbReference type="ChEBI" id="CHEBI:30616"/>
    </ligand>
</feature>
<keyword evidence="2" id="KW-0547">Nucleotide-binding</keyword>
<keyword evidence="2" id="KW-0067">ATP-binding</keyword>
<dbReference type="STRING" id="233100.SAMN05216526_1601"/>
<dbReference type="CDD" id="cd01673">
    <property type="entry name" value="dNK"/>
    <property type="match status" value="1"/>
</dbReference>
<evidence type="ECO:0000259" key="3">
    <source>
        <dbReference type="Pfam" id="PF01712"/>
    </source>
</evidence>
<dbReference type="EMBL" id="FTPK01000003">
    <property type="protein sequence ID" value="SIT72233.1"/>
    <property type="molecule type" value="Genomic_DNA"/>
</dbReference>
<dbReference type="PIRSF" id="PIRSF000705">
    <property type="entry name" value="DNK"/>
    <property type="match status" value="1"/>
</dbReference>
<keyword evidence="5" id="KW-1185">Reference proteome</keyword>
<dbReference type="RefSeq" id="WP_076756232.1">
    <property type="nucleotide sequence ID" value="NZ_CP023018.1"/>
</dbReference>
<dbReference type="InterPro" id="IPR050566">
    <property type="entry name" value="Deoxyribonucleoside_kinase"/>
</dbReference>
<sequence length="218" mass="25335">MTSLEARYIAVEGPIGVGKTSLSRRLAETLNAHLILEAPEGNPFLERFYQDPKAHALATQLFFLNQRLKQLRGMESSPDEEICITDFVIDKDDLFAQVTLDAEEYRLYRQIREGLQRDVPKPDLVIYLQAPVEVLRQRIQSRGRGYEKLIDRVYLQRLSDTYATFFYHYADAPLLIVNASEIDWVNRDADFQQLLEFMQSVRVGRHFFNPLPAVDQPR</sequence>
<dbReference type="Gene3D" id="3.40.50.300">
    <property type="entry name" value="P-loop containing nucleotide triphosphate hydrolases"/>
    <property type="match status" value="1"/>
</dbReference>
<protein>
    <submittedName>
        <fullName evidence="4">Deoxyadenosine/deoxycytidine kinase</fullName>
    </submittedName>
</protein>
<dbReference type="AlphaFoldDB" id="A0A1R3W3W9"/>
<gene>
    <name evidence="4" type="ORF">SAMN05216526_1601</name>
</gene>
<keyword evidence="4" id="KW-0808">Transferase</keyword>
<dbReference type="GO" id="GO:0019136">
    <property type="term" value="F:deoxynucleoside kinase activity"/>
    <property type="evidence" value="ECO:0007669"/>
    <property type="project" value="InterPro"/>
</dbReference>
<evidence type="ECO:0000256" key="2">
    <source>
        <dbReference type="PIRSR" id="PIRSR000705-3"/>
    </source>
</evidence>